<gene>
    <name evidence="1" type="ORF">T4A_7600</name>
</gene>
<reference evidence="1 2" key="1">
    <citation type="submission" date="2015-01" db="EMBL/GenBank/DDBJ databases">
        <title>Evolution of Trichinella species and genotypes.</title>
        <authorList>
            <person name="Korhonen P.K."/>
            <person name="Edoardo P."/>
            <person name="Giuseppe L.R."/>
            <person name="Gasser R.B."/>
        </authorList>
    </citation>
    <scope>NUCLEOTIDE SEQUENCE [LARGE SCALE GENOMIC DNA]</scope>
    <source>
        <strain evidence="1">ISS13</strain>
    </source>
</reference>
<name>A0A0V1EBQ0_TRIPS</name>
<accession>A0A0V1EBQ0</accession>
<evidence type="ECO:0000313" key="2">
    <source>
        <dbReference type="Proteomes" id="UP000054632"/>
    </source>
</evidence>
<comment type="caution">
    <text evidence="1">The sequence shown here is derived from an EMBL/GenBank/DDBJ whole genome shotgun (WGS) entry which is preliminary data.</text>
</comment>
<dbReference type="Proteomes" id="UP000054632">
    <property type="component" value="Unassembled WGS sequence"/>
</dbReference>
<proteinExistence type="predicted"/>
<protein>
    <submittedName>
        <fullName evidence="1">Uncharacterized protein</fullName>
    </submittedName>
</protein>
<sequence>MKRCCFSSNPEEIVTPKEKRLNDKRNDVTRKDIIQQQLLRNTKQDIRICKYELVLQDSTVILSIRCDGNFYVQEAKSTESVIICIHGTRLPSGEETTSSADRSDRSVEGGSENILRRYHLPLTDEKAHYGDRYLHNEALDIRFRGLELNEHFLLIGHFIFVPASSRLTPVSTWGSERKAVARIRAHQLFYVTPDRSGSSGPVLAYSESRLNRGYQGCCGLRLTASTAALFIKALKINPYVPISFPVHKQ</sequence>
<dbReference type="EMBL" id="JYDR01000061">
    <property type="protein sequence ID" value="KRY71229.1"/>
    <property type="molecule type" value="Genomic_DNA"/>
</dbReference>
<organism evidence="1 2">
    <name type="scientific">Trichinella pseudospiralis</name>
    <name type="common">Parasitic roundworm</name>
    <dbReference type="NCBI Taxonomy" id="6337"/>
    <lineage>
        <taxon>Eukaryota</taxon>
        <taxon>Metazoa</taxon>
        <taxon>Ecdysozoa</taxon>
        <taxon>Nematoda</taxon>
        <taxon>Enoplea</taxon>
        <taxon>Dorylaimia</taxon>
        <taxon>Trichinellida</taxon>
        <taxon>Trichinellidae</taxon>
        <taxon>Trichinella</taxon>
    </lineage>
</organism>
<dbReference type="AlphaFoldDB" id="A0A0V1EBQ0"/>
<evidence type="ECO:0000313" key="1">
    <source>
        <dbReference type="EMBL" id="KRY71229.1"/>
    </source>
</evidence>